<dbReference type="AlphaFoldDB" id="A0A7D9DG75"/>
<comment type="caution">
    <text evidence="1">The sequence shown here is derived from an EMBL/GenBank/DDBJ whole genome shotgun (WGS) entry which is preliminary data.</text>
</comment>
<name>A0A7D9DG75_PARCT</name>
<accession>A0A7D9DG75</accession>
<protein>
    <submittedName>
        <fullName evidence="1">Uncharacterized protein</fullName>
    </submittedName>
</protein>
<evidence type="ECO:0000313" key="2">
    <source>
        <dbReference type="Proteomes" id="UP001152795"/>
    </source>
</evidence>
<evidence type="ECO:0000313" key="1">
    <source>
        <dbReference type="EMBL" id="CAB3984312.1"/>
    </source>
</evidence>
<proteinExistence type="predicted"/>
<dbReference type="OrthoDB" id="5989200at2759"/>
<organism evidence="1 2">
    <name type="scientific">Paramuricea clavata</name>
    <name type="common">Red gorgonian</name>
    <name type="synonym">Violescent sea-whip</name>
    <dbReference type="NCBI Taxonomy" id="317549"/>
    <lineage>
        <taxon>Eukaryota</taxon>
        <taxon>Metazoa</taxon>
        <taxon>Cnidaria</taxon>
        <taxon>Anthozoa</taxon>
        <taxon>Octocorallia</taxon>
        <taxon>Malacalcyonacea</taxon>
        <taxon>Plexauridae</taxon>
        <taxon>Paramuricea</taxon>
    </lineage>
</organism>
<dbReference type="PANTHER" id="PTHR31424">
    <property type="entry name" value="PROTEIN CBG23806"/>
    <property type="match status" value="1"/>
</dbReference>
<keyword evidence="2" id="KW-1185">Reference proteome</keyword>
<reference evidence="1" key="1">
    <citation type="submission" date="2020-04" db="EMBL/GenBank/DDBJ databases">
        <authorList>
            <person name="Alioto T."/>
            <person name="Alioto T."/>
            <person name="Gomez Garrido J."/>
        </authorList>
    </citation>
    <scope>NUCLEOTIDE SEQUENCE</scope>
    <source>
        <strain evidence="1">A484AB</strain>
    </source>
</reference>
<sequence>MSKENTYYSTSPMLLTLSEVIKYVDNGKNEFGCVRQPLLNIPLDHVIPDELHLLLRITDVLLTNLLDDAMERDEKEDNLKARGMEKGVHLKGIVKKATVIEGHYVCNWCYPH</sequence>
<dbReference type="Proteomes" id="UP001152795">
    <property type="component" value="Unassembled WGS sequence"/>
</dbReference>
<dbReference type="EMBL" id="CACRXK020000720">
    <property type="protein sequence ID" value="CAB3984312.1"/>
    <property type="molecule type" value="Genomic_DNA"/>
</dbReference>
<dbReference type="PANTHER" id="PTHR31424:SF3">
    <property type="entry name" value="RING-TYPE DOMAIN-CONTAINING PROTEIN"/>
    <property type="match status" value="1"/>
</dbReference>
<gene>
    <name evidence="1" type="ORF">PACLA_8A059792</name>
</gene>